<keyword evidence="2" id="KW-1185">Reference proteome</keyword>
<reference evidence="1 2" key="1">
    <citation type="submission" date="2018-02" db="EMBL/GenBank/DDBJ databases">
        <authorList>
            <person name="Holder M.E."/>
            <person name="Ajami N.J."/>
            <person name="Petrosino J.F."/>
        </authorList>
    </citation>
    <scope>NUCLEOTIDE SEQUENCE [LARGE SCALE GENOMIC DNA]</scope>
    <source>
        <strain evidence="1 2">ATCC 33285</strain>
    </source>
</reference>
<gene>
    <name evidence="1" type="ORF">C4H11_04770</name>
</gene>
<name>A0ABM6TAT4_9BACE</name>
<protein>
    <submittedName>
        <fullName evidence="1">Uncharacterized protein</fullName>
    </submittedName>
</protein>
<accession>A0ABM6TAT4</accession>
<dbReference type="EMBL" id="CP027231">
    <property type="protein sequence ID" value="AVM53976.1"/>
    <property type="molecule type" value="Genomic_DNA"/>
</dbReference>
<evidence type="ECO:0000313" key="2">
    <source>
        <dbReference type="Proteomes" id="UP000238304"/>
    </source>
</evidence>
<evidence type="ECO:0000313" key="1">
    <source>
        <dbReference type="EMBL" id="AVM53976.1"/>
    </source>
</evidence>
<organism evidence="1 2">
    <name type="scientific">Bacteroides zoogleoformans</name>
    <dbReference type="NCBI Taxonomy" id="28119"/>
    <lineage>
        <taxon>Bacteria</taxon>
        <taxon>Pseudomonadati</taxon>
        <taxon>Bacteroidota</taxon>
        <taxon>Bacteroidia</taxon>
        <taxon>Bacteroidales</taxon>
        <taxon>Bacteroidaceae</taxon>
        <taxon>Bacteroides</taxon>
    </lineage>
</organism>
<sequence>MIIDLLKYFARFPRKAGVLSMFANGGSDFPRYAELSGFVRNLPEAVIPEIENFVFGQSFDHVKQCIDRITGSYLFVDYGEFSSGRTARNSIIDSQKLAATVAIKLTDSADIVETAIASDTALSLLADLRKRLILDSRSEELPWLDKMSDSHEIIPFVSPEFKSIGWTLMFSASASDWFDVG</sequence>
<dbReference type="Proteomes" id="UP000238304">
    <property type="component" value="Chromosome"/>
</dbReference>
<proteinExistence type="predicted"/>